<proteinExistence type="predicted"/>
<accession>A0A6B2JIE2</accession>
<evidence type="ECO:0000256" key="6">
    <source>
        <dbReference type="ARBA" id="ARBA00023315"/>
    </source>
</evidence>
<dbReference type="InterPro" id="IPR018357">
    <property type="entry name" value="Hexapep_transf_CS"/>
</dbReference>
<keyword evidence="6 7" id="KW-0012">Acyltransferase</keyword>
<sequence length="355" mass="35901">MPTLAEIARALSTEVKGDGSLSVDRAAEPAEAGPRDLAIALSPKWAESLPKGRAEAALLWDGADWQAMGLKGAITAPRGRLAMASLSAVLDPGHGMGEGIDETARLGEGVELGAGVGIGPFSVIGAGARLGEGVRIGAHVTIAAGAVIGAGTVIHPGVRVGPNVRLGARCILHPNAVIGADGFSFTTAEPTHQELSRETMGEGEPPVMADPSWHKIHSLGGVELGDDVDIGAGTAVDSGTIRATRIGDGAKIDNLCHIAHNVIVGRHCLFAAQTGIAGSTTIGDRTVIGGKGGVADNLTIGADVVLGGASIVLSNVPAGRVMLGYPAMPLARQVESYKALRRLPRILARLSGTGS</sequence>
<dbReference type="GO" id="GO:0009245">
    <property type="term" value="P:lipid A biosynthetic process"/>
    <property type="evidence" value="ECO:0007669"/>
    <property type="project" value="UniProtKB-KW"/>
</dbReference>
<dbReference type="NCBIfam" id="NF002060">
    <property type="entry name" value="PRK00892.1"/>
    <property type="match status" value="1"/>
</dbReference>
<dbReference type="SUPFAM" id="SSF51161">
    <property type="entry name" value="Trimeric LpxA-like enzymes"/>
    <property type="match status" value="1"/>
</dbReference>
<dbReference type="InterPro" id="IPR001451">
    <property type="entry name" value="Hexapep"/>
</dbReference>
<evidence type="ECO:0000256" key="5">
    <source>
        <dbReference type="ARBA" id="ARBA00023098"/>
    </source>
</evidence>
<dbReference type="GO" id="GO:0103118">
    <property type="term" value="F:UDP-3-O-[(3R)-3-hydroxyacyl]-glucosamine N-acyltransferase activity"/>
    <property type="evidence" value="ECO:0007669"/>
    <property type="project" value="UniProtKB-EC"/>
</dbReference>
<organism evidence="7 8">
    <name type="scientific">Pseudoroseicyclus tamaricis</name>
    <dbReference type="NCBI Taxonomy" id="2705421"/>
    <lineage>
        <taxon>Bacteria</taxon>
        <taxon>Pseudomonadati</taxon>
        <taxon>Pseudomonadota</taxon>
        <taxon>Alphaproteobacteria</taxon>
        <taxon>Rhodobacterales</taxon>
        <taxon>Paracoccaceae</taxon>
        <taxon>Pseudoroseicyclus</taxon>
    </lineage>
</organism>
<dbReference type="Gene3D" id="2.160.10.10">
    <property type="entry name" value="Hexapeptide repeat proteins"/>
    <property type="match status" value="1"/>
</dbReference>
<dbReference type="Pfam" id="PF14602">
    <property type="entry name" value="Hexapep_2"/>
    <property type="match status" value="1"/>
</dbReference>
<dbReference type="Gene3D" id="3.40.1390.10">
    <property type="entry name" value="MurE/MurF, N-terminal domain"/>
    <property type="match status" value="1"/>
</dbReference>
<keyword evidence="3 7" id="KW-0808">Transferase</keyword>
<dbReference type="Proteomes" id="UP000474757">
    <property type="component" value="Unassembled WGS sequence"/>
</dbReference>
<keyword evidence="8" id="KW-1185">Reference proteome</keyword>
<evidence type="ECO:0000313" key="8">
    <source>
        <dbReference type="Proteomes" id="UP000474757"/>
    </source>
</evidence>
<dbReference type="RefSeq" id="WP_163892513.1">
    <property type="nucleotide sequence ID" value="NZ_JAAFYS010000002.1"/>
</dbReference>
<protein>
    <submittedName>
        <fullName evidence="7">UDP-3-O-(3-hydroxymyristoyl)glucosamine N-acyltransferase</fullName>
        <ecNumber evidence="7">2.3.1.191</ecNumber>
    </submittedName>
</protein>
<dbReference type="GO" id="GO:0016410">
    <property type="term" value="F:N-acyltransferase activity"/>
    <property type="evidence" value="ECO:0007669"/>
    <property type="project" value="InterPro"/>
</dbReference>
<keyword evidence="2" id="KW-0441">Lipid A biosynthesis</keyword>
<dbReference type="PROSITE" id="PS00101">
    <property type="entry name" value="HEXAPEP_TRANSFERASES"/>
    <property type="match status" value="1"/>
</dbReference>
<dbReference type="PANTHER" id="PTHR43378">
    <property type="entry name" value="UDP-3-O-ACYLGLUCOSAMINE N-ACYLTRANSFERASE"/>
    <property type="match status" value="1"/>
</dbReference>
<dbReference type="PANTHER" id="PTHR43378:SF2">
    <property type="entry name" value="UDP-3-O-ACYLGLUCOSAMINE N-ACYLTRANSFERASE 1, MITOCHONDRIAL-RELATED"/>
    <property type="match status" value="1"/>
</dbReference>
<dbReference type="EMBL" id="JAAGAB010000002">
    <property type="protein sequence ID" value="NDV01141.1"/>
    <property type="molecule type" value="Genomic_DNA"/>
</dbReference>
<evidence type="ECO:0000256" key="2">
    <source>
        <dbReference type="ARBA" id="ARBA00022556"/>
    </source>
</evidence>
<keyword evidence="1" id="KW-0444">Lipid biosynthesis</keyword>
<name>A0A6B2JIE2_9RHOB</name>
<evidence type="ECO:0000256" key="1">
    <source>
        <dbReference type="ARBA" id="ARBA00022516"/>
    </source>
</evidence>
<dbReference type="InterPro" id="IPR011004">
    <property type="entry name" value="Trimer_LpxA-like_sf"/>
</dbReference>
<dbReference type="GO" id="GO:0016020">
    <property type="term" value="C:membrane"/>
    <property type="evidence" value="ECO:0007669"/>
    <property type="project" value="GOC"/>
</dbReference>
<dbReference type="InterPro" id="IPR007691">
    <property type="entry name" value="LpxD"/>
</dbReference>
<reference evidence="7 8" key="1">
    <citation type="submission" date="2020-02" db="EMBL/GenBank/DDBJ databases">
        <title>Pseudoroseicyclus tamarix, sp. nov., isolated from offshore sediment of a Tamarix chinensis forest.</title>
        <authorList>
            <person name="Gai Y."/>
        </authorList>
    </citation>
    <scope>NUCLEOTIDE SEQUENCE [LARGE SCALE GENOMIC DNA]</scope>
    <source>
        <strain evidence="7 8">CLL3-39</strain>
    </source>
</reference>
<dbReference type="EC" id="2.3.1.191" evidence="7"/>
<comment type="caution">
    <text evidence="7">The sequence shown here is derived from an EMBL/GenBank/DDBJ whole genome shotgun (WGS) entry which is preliminary data.</text>
</comment>
<dbReference type="CDD" id="cd03352">
    <property type="entry name" value="LbH_LpxD"/>
    <property type="match status" value="1"/>
</dbReference>
<gene>
    <name evidence="7" type="ORF">GZA08_09205</name>
</gene>
<dbReference type="Pfam" id="PF00132">
    <property type="entry name" value="Hexapep"/>
    <property type="match status" value="3"/>
</dbReference>
<keyword evidence="4" id="KW-0677">Repeat</keyword>
<evidence type="ECO:0000313" key="7">
    <source>
        <dbReference type="EMBL" id="NDV01141.1"/>
    </source>
</evidence>
<dbReference type="AlphaFoldDB" id="A0A6B2JIE2"/>
<keyword evidence="5" id="KW-0443">Lipid metabolism</keyword>
<evidence type="ECO:0000256" key="4">
    <source>
        <dbReference type="ARBA" id="ARBA00022737"/>
    </source>
</evidence>
<evidence type="ECO:0000256" key="3">
    <source>
        <dbReference type="ARBA" id="ARBA00022679"/>
    </source>
</evidence>